<feature type="domain" description="Glycosyl hydrolase family 32 C-terminal" evidence="1">
    <location>
        <begin position="4"/>
        <end position="131"/>
    </location>
</feature>
<organism evidence="2 3">
    <name type="scientific">Musa troglodytarum</name>
    <name type="common">fe'i banana</name>
    <dbReference type="NCBI Taxonomy" id="320322"/>
    <lineage>
        <taxon>Eukaryota</taxon>
        <taxon>Viridiplantae</taxon>
        <taxon>Streptophyta</taxon>
        <taxon>Embryophyta</taxon>
        <taxon>Tracheophyta</taxon>
        <taxon>Spermatophyta</taxon>
        <taxon>Magnoliopsida</taxon>
        <taxon>Liliopsida</taxon>
        <taxon>Zingiberales</taxon>
        <taxon>Musaceae</taxon>
        <taxon>Musa</taxon>
    </lineage>
</organism>
<dbReference type="PANTHER" id="PTHR31953">
    <property type="entry name" value="BETA-FRUCTOFURANOSIDASE, INSOLUBLE ISOENZYME CWINV1-RELATED"/>
    <property type="match status" value="1"/>
</dbReference>
<sequence>ARRKGGVGPFGLLVLASADQEEATAVFFRIFKAQDNHVVLMCHDPTSRSSTREMIYKPTFAGFVDVDIEKTKKISLRSLIDQSVVESFGAGGKTCITSRVYPSVAIGQKAHMFVFNNGAEDVKVSELNAWEMKAPEMNDDIIF</sequence>
<dbReference type="Pfam" id="PF08244">
    <property type="entry name" value="Glyco_hydro_32C"/>
    <property type="match status" value="1"/>
</dbReference>
<dbReference type="InterPro" id="IPR050551">
    <property type="entry name" value="Fructan_Metab_Enzymes"/>
</dbReference>
<proteinExistence type="predicted"/>
<dbReference type="InterPro" id="IPR013320">
    <property type="entry name" value="ConA-like_dom_sf"/>
</dbReference>
<gene>
    <name evidence="2" type="ORF">MUK42_01999</name>
</gene>
<dbReference type="Proteomes" id="UP001055439">
    <property type="component" value="Chromosome 6"/>
</dbReference>
<protein>
    <submittedName>
        <fullName evidence="2">Cell wall invertase</fullName>
    </submittedName>
</protein>
<dbReference type="SUPFAM" id="SSF49899">
    <property type="entry name" value="Concanavalin A-like lectins/glucanases"/>
    <property type="match status" value="1"/>
</dbReference>
<dbReference type="AlphaFoldDB" id="A0A9E7K9G5"/>
<dbReference type="OrthoDB" id="678957at2759"/>
<evidence type="ECO:0000313" key="3">
    <source>
        <dbReference type="Proteomes" id="UP001055439"/>
    </source>
</evidence>
<feature type="non-terminal residue" evidence="2">
    <location>
        <position position="1"/>
    </location>
</feature>
<name>A0A9E7K9G5_9LILI</name>
<dbReference type="InterPro" id="IPR013189">
    <property type="entry name" value="Glyco_hydro_32_C"/>
</dbReference>
<evidence type="ECO:0000259" key="1">
    <source>
        <dbReference type="Pfam" id="PF08244"/>
    </source>
</evidence>
<dbReference type="Gene3D" id="2.60.120.560">
    <property type="entry name" value="Exo-inulinase, domain 1"/>
    <property type="match status" value="1"/>
</dbReference>
<reference evidence="2" key="1">
    <citation type="submission" date="2022-05" db="EMBL/GenBank/DDBJ databases">
        <title>The Musa troglodytarum L. genome provides insights into the mechanism of non-climacteric behaviour and enrichment of carotenoids.</title>
        <authorList>
            <person name="Wang J."/>
        </authorList>
    </citation>
    <scope>NUCLEOTIDE SEQUENCE</scope>
    <source>
        <tissue evidence="2">Leaf</tissue>
    </source>
</reference>
<evidence type="ECO:0000313" key="2">
    <source>
        <dbReference type="EMBL" id="URE09247.1"/>
    </source>
</evidence>
<keyword evidence="3" id="KW-1185">Reference proteome</keyword>
<accession>A0A9E7K9G5</accession>
<dbReference type="EMBL" id="CP097508">
    <property type="protein sequence ID" value="URE09247.1"/>
    <property type="molecule type" value="Genomic_DNA"/>
</dbReference>